<evidence type="ECO:0000259" key="11">
    <source>
        <dbReference type="PROSITE" id="PS51379"/>
    </source>
</evidence>
<evidence type="ECO:0000256" key="9">
    <source>
        <dbReference type="ARBA" id="ARBA00023014"/>
    </source>
</evidence>
<sequence length="557" mass="59512">MPHVVTRSCCGDASCVYACPVNCIHPTPDEPDFGTAEMLYIDPASCVDCGACVSACPVGAIKPHTELTSSELAFIDINAAFHTPPAPRPVQAPVTPIRRADPARGPLRVAIVGSGPAALYAADEVLKQDGAQVSVIERLPVPYGLVRSGVAPDHPDTRQVTKLFATIEAEEGFSYHLGVDVGRDVRLADLLAHHHAVIYATGASADRRLGIEGEDLPGSGTATAFVGWYNGHPDHADLAPDLDAERVVIVGNGNVALDVARILVTDPERLARTDIADHALEALRHSAVREVVVLARRGATQAAYTLPELTGLLARDDIEVVVDGDLCLDPETVRRRAAGELDATAELALQAVESLPPATLPRGSRRRIVLRFGAQPRRILGVDRVAGIEIERTQVRTEDGRAVAVPTGEVEQIEAGAVLRSVGYRGVAVADLPFDELTGTVPNALGRVEVPGVYVAGWIKRGPNGYIGTNKSCSAETVDKLVEDFNAGLLPAPTRPLKDFAALVRRARPDVVDGTGWRRIRRFEQAWGERDGRPARRLVDPARMREIASSSRASLPA</sequence>
<dbReference type="InterPro" id="IPR036188">
    <property type="entry name" value="FAD/NAD-bd_sf"/>
</dbReference>
<keyword evidence="4" id="KW-0479">Metal-binding</keyword>
<comment type="caution">
    <text evidence="12">The sequence shown here is derived from an EMBL/GenBank/DDBJ whole genome shotgun (WGS) entry which is preliminary data.</text>
</comment>
<dbReference type="Pfam" id="PF00037">
    <property type="entry name" value="Fer4"/>
    <property type="match status" value="1"/>
</dbReference>
<keyword evidence="3" id="KW-0285">Flavoprotein</keyword>
<keyword evidence="8" id="KW-0408">Iron</keyword>
<accession>A0ABT9NNY1</accession>
<feature type="domain" description="4Fe-4S ferredoxin-type" evidence="11">
    <location>
        <begin position="1"/>
        <end position="29"/>
    </location>
</feature>
<feature type="domain" description="4Fe-4S ferredoxin-type" evidence="11">
    <location>
        <begin position="37"/>
        <end position="66"/>
    </location>
</feature>
<gene>
    <name evidence="12" type="ORF">J2S59_001940</name>
</gene>
<dbReference type="PANTHER" id="PTHR48467">
    <property type="entry name" value="GLUTAMATE SYNTHASE 1 [NADH], CHLOROPLASTIC-LIKE"/>
    <property type="match status" value="1"/>
</dbReference>
<evidence type="ECO:0000256" key="6">
    <source>
        <dbReference type="ARBA" id="ARBA00022857"/>
    </source>
</evidence>
<dbReference type="RefSeq" id="WP_306825050.1">
    <property type="nucleotide sequence ID" value="NZ_JAUSQM010000001.1"/>
</dbReference>
<dbReference type="EC" id="1.18.1.2" evidence="2"/>
<reference evidence="12 13" key="1">
    <citation type="submission" date="2023-07" db="EMBL/GenBank/DDBJ databases">
        <title>Sequencing the genomes of 1000 actinobacteria strains.</title>
        <authorList>
            <person name="Klenk H.-P."/>
        </authorList>
    </citation>
    <scope>NUCLEOTIDE SEQUENCE [LARGE SCALE GENOMIC DNA]</scope>
    <source>
        <strain evidence="12 13">GD13</strain>
    </source>
</reference>
<keyword evidence="9" id="KW-0411">Iron-sulfur</keyword>
<evidence type="ECO:0000313" key="13">
    <source>
        <dbReference type="Proteomes" id="UP001240447"/>
    </source>
</evidence>
<dbReference type="PROSITE" id="PS00198">
    <property type="entry name" value="4FE4S_FER_1"/>
    <property type="match status" value="1"/>
</dbReference>
<name>A0ABT9NNY1_9ACTN</name>
<dbReference type="InterPro" id="IPR017900">
    <property type="entry name" value="4Fe4S_Fe_S_CS"/>
</dbReference>
<dbReference type="SUPFAM" id="SSF54862">
    <property type="entry name" value="4Fe-4S ferredoxins"/>
    <property type="match status" value="1"/>
</dbReference>
<evidence type="ECO:0000256" key="2">
    <source>
        <dbReference type="ARBA" id="ARBA00013223"/>
    </source>
</evidence>
<evidence type="ECO:0000256" key="7">
    <source>
        <dbReference type="ARBA" id="ARBA00023002"/>
    </source>
</evidence>
<dbReference type="Proteomes" id="UP001240447">
    <property type="component" value="Unassembled WGS sequence"/>
</dbReference>
<dbReference type="PANTHER" id="PTHR48467:SF1">
    <property type="entry name" value="GLUTAMATE SYNTHASE 1 [NADH], CHLOROPLASTIC-LIKE"/>
    <property type="match status" value="1"/>
</dbReference>
<evidence type="ECO:0000256" key="3">
    <source>
        <dbReference type="ARBA" id="ARBA00022630"/>
    </source>
</evidence>
<comment type="cofactor">
    <cofactor evidence="1">
        <name>FAD</name>
        <dbReference type="ChEBI" id="CHEBI:57692"/>
    </cofactor>
</comment>
<dbReference type="GO" id="GO:0004324">
    <property type="term" value="F:ferredoxin-NADP+ reductase activity"/>
    <property type="evidence" value="ECO:0007669"/>
    <property type="project" value="UniProtKB-EC"/>
</dbReference>
<evidence type="ECO:0000256" key="8">
    <source>
        <dbReference type="ARBA" id="ARBA00023004"/>
    </source>
</evidence>
<dbReference type="InterPro" id="IPR017896">
    <property type="entry name" value="4Fe4S_Fe-S-bd"/>
</dbReference>
<protein>
    <recommendedName>
        <fullName evidence="2">ferredoxin--NADP(+) reductase</fullName>
        <ecNumber evidence="2">1.18.1.2</ecNumber>
    </recommendedName>
</protein>
<keyword evidence="5" id="KW-0274">FAD</keyword>
<comment type="catalytic activity">
    <reaction evidence="10">
        <text>2 reduced [2Fe-2S]-[ferredoxin] + NADP(+) + H(+) = 2 oxidized [2Fe-2S]-[ferredoxin] + NADPH</text>
        <dbReference type="Rhea" id="RHEA:20125"/>
        <dbReference type="Rhea" id="RHEA-COMP:10000"/>
        <dbReference type="Rhea" id="RHEA-COMP:10001"/>
        <dbReference type="ChEBI" id="CHEBI:15378"/>
        <dbReference type="ChEBI" id="CHEBI:33737"/>
        <dbReference type="ChEBI" id="CHEBI:33738"/>
        <dbReference type="ChEBI" id="CHEBI:57783"/>
        <dbReference type="ChEBI" id="CHEBI:58349"/>
        <dbReference type="EC" id="1.18.1.2"/>
    </reaction>
</comment>
<organism evidence="12 13">
    <name type="scientific">Nocardioides massiliensis</name>
    <dbReference type="NCBI Taxonomy" id="1325935"/>
    <lineage>
        <taxon>Bacteria</taxon>
        <taxon>Bacillati</taxon>
        <taxon>Actinomycetota</taxon>
        <taxon>Actinomycetes</taxon>
        <taxon>Propionibacteriales</taxon>
        <taxon>Nocardioidaceae</taxon>
        <taxon>Nocardioides</taxon>
    </lineage>
</organism>
<evidence type="ECO:0000313" key="12">
    <source>
        <dbReference type="EMBL" id="MDP9822131.1"/>
    </source>
</evidence>
<dbReference type="PRINTS" id="PR00419">
    <property type="entry name" value="ADXRDTASE"/>
</dbReference>
<dbReference type="Gene3D" id="3.30.70.20">
    <property type="match status" value="1"/>
</dbReference>
<dbReference type="InterPro" id="IPR055275">
    <property type="entry name" value="Ferredox_Rdtase"/>
</dbReference>
<evidence type="ECO:0000256" key="5">
    <source>
        <dbReference type="ARBA" id="ARBA00022827"/>
    </source>
</evidence>
<evidence type="ECO:0000256" key="4">
    <source>
        <dbReference type="ARBA" id="ARBA00022723"/>
    </source>
</evidence>
<dbReference type="Gene3D" id="3.50.50.60">
    <property type="entry name" value="FAD/NAD(P)-binding domain"/>
    <property type="match status" value="1"/>
</dbReference>
<keyword evidence="7 12" id="KW-0560">Oxidoreductase</keyword>
<proteinExistence type="predicted"/>
<dbReference type="InterPro" id="IPR023753">
    <property type="entry name" value="FAD/NAD-binding_dom"/>
</dbReference>
<keyword evidence="13" id="KW-1185">Reference proteome</keyword>
<dbReference type="Gene3D" id="3.40.50.720">
    <property type="entry name" value="NAD(P)-binding Rossmann-like Domain"/>
    <property type="match status" value="1"/>
</dbReference>
<dbReference type="Pfam" id="PF07992">
    <property type="entry name" value="Pyr_redox_2"/>
    <property type="match status" value="1"/>
</dbReference>
<evidence type="ECO:0000256" key="1">
    <source>
        <dbReference type="ARBA" id="ARBA00001974"/>
    </source>
</evidence>
<dbReference type="EMBL" id="JAUSQM010000001">
    <property type="protein sequence ID" value="MDP9822131.1"/>
    <property type="molecule type" value="Genomic_DNA"/>
</dbReference>
<evidence type="ECO:0000256" key="10">
    <source>
        <dbReference type="ARBA" id="ARBA00047776"/>
    </source>
</evidence>
<keyword evidence="6" id="KW-0521">NADP</keyword>
<dbReference type="SUPFAM" id="SSF51971">
    <property type="entry name" value="Nucleotide-binding domain"/>
    <property type="match status" value="1"/>
</dbReference>
<dbReference type="PROSITE" id="PS51379">
    <property type="entry name" value="4FE4S_FER_2"/>
    <property type="match status" value="2"/>
</dbReference>